<keyword evidence="10" id="KW-1185">Reference proteome</keyword>
<dbReference type="KEGG" id="clec:106671007"/>
<evidence type="ECO:0000256" key="7">
    <source>
        <dbReference type="SAM" id="Phobius"/>
    </source>
</evidence>
<dbReference type="EnsemblMetazoa" id="XM_014401738.2">
    <property type="protein sequence ID" value="XP_014257224.1"/>
    <property type="gene ID" value="LOC106671007"/>
</dbReference>
<keyword evidence="2" id="KW-0813">Transport</keyword>
<dbReference type="InterPro" id="IPR036259">
    <property type="entry name" value="MFS_trans_sf"/>
</dbReference>
<name>A0A8I6S6U1_CIMLE</name>
<dbReference type="InterPro" id="IPR050382">
    <property type="entry name" value="MFS_Na/Anion_cotransporter"/>
</dbReference>
<evidence type="ECO:0000256" key="4">
    <source>
        <dbReference type="ARBA" id="ARBA00022847"/>
    </source>
</evidence>
<keyword evidence="5 7" id="KW-1133">Transmembrane helix</keyword>
<dbReference type="InterPro" id="IPR011701">
    <property type="entry name" value="MFS"/>
</dbReference>
<evidence type="ECO:0000313" key="10">
    <source>
        <dbReference type="Proteomes" id="UP000494040"/>
    </source>
</evidence>
<keyword evidence="4" id="KW-0769">Symport</keyword>
<evidence type="ECO:0000313" key="9">
    <source>
        <dbReference type="EnsemblMetazoa" id="XP_014257224.1"/>
    </source>
</evidence>
<dbReference type="GO" id="GO:0016020">
    <property type="term" value="C:membrane"/>
    <property type="evidence" value="ECO:0007669"/>
    <property type="project" value="UniProtKB-SubCell"/>
</dbReference>
<dbReference type="InterPro" id="IPR020846">
    <property type="entry name" value="MFS_dom"/>
</dbReference>
<feature type="transmembrane region" description="Helical" evidence="7">
    <location>
        <begin position="46"/>
        <end position="70"/>
    </location>
</feature>
<dbReference type="AlphaFoldDB" id="A0A8I6S6U1"/>
<protein>
    <recommendedName>
        <fullName evidence="8">Major facilitator superfamily (MFS) profile domain-containing protein</fullName>
    </recommendedName>
</protein>
<feature type="transmembrane region" description="Helical" evidence="7">
    <location>
        <begin position="183"/>
        <end position="206"/>
    </location>
</feature>
<dbReference type="RefSeq" id="XP_014257224.1">
    <property type="nucleotide sequence ID" value="XM_014401738.2"/>
</dbReference>
<sequence>MLLTPPATKMSDIKMGKIGERANEPEPVHAKKQVSRTWLGVRHVQALILFFCLASNYLMRTNLSIAMVLMTDKNSTDTYEVYDWSSEQRGILFSAFFWGYLIMNLCAAVLVNKFNNRNLLLCSATYSSIATIATPFIVKIGGYGAFVALRASLGLMQGFMMPVTSGQLSRWVPPNERARCGTLVLGGMHFGTIISFVSSGVLGTSAGGWPSIFYLSGGMSLLWCVVWYEWGAESPSSCSYISREEKRYIESALVHTSKAKKRTIPWAKIFTNKACYAVTIAITGHNWGYWILITQMPTFFDSVLNYSSSNNGLISAMPFACLWVVSFPISYIADMLIKKGVTSISLSRKLCNTIGHWGIAACLLALGYTNSSSVAIIMYTIGVTLVGFTFMGFNINHLDICPNFAGFLMGLTNGISNISAILGPLFVGYVVTDVTNADLWRIVFYVSAGVFFVGNLVFIIFGSGEIQDFNKVSDKEERYESKDIEKN</sequence>
<accession>A0A8I6S6U1</accession>
<evidence type="ECO:0000256" key="5">
    <source>
        <dbReference type="ARBA" id="ARBA00022989"/>
    </source>
</evidence>
<dbReference type="GeneID" id="106671007"/>
<dbReference type="SUPFAM" id="SSF103473">
    <property type="entry name" value="MFS general substrate transporter"/>
    <property type="match status" value="1"/>
</dbReference>
<evidence type="ECO:0000256" key="6">
    <source>
        <dbReference type="ARBA" id="ARBA00023136"/>
    </source>
</evidence>
<dbReference type="OrthoDB" id="2985014at2759"/>
<keyword evidence="3 7" id="KW-0812">Transmembrane</keyword>
<evidence type="ECO:0000256" key="3">
    <source>
        <dbReference type="ARBA" id="ARBA00022692"/>
    </source>
</evidence>
<feature type="transmembrane region" description="Helical" evidence="7">
    <location>
        <begin position="374"/>
        <end position="395"/>
    </location>
</feature>
<feature type="transmembrane region" description="Helical" evidence="7">
    <location>
        <begin position="274"/>
        <end position="293"/>
    </location>
</feature>
<feature type="transmembrane region" description="Helical" evidence="7">
    <location>
        <begin position="90"/>
        <end position="111"/>
    </location>
</feature>
<feature type="transmembrane region" description="Helical" evidence="7">
    <location>
        <begin position="313"/>
        <end position="337"/>
    </location>
</feature>
<dbReference type="OMA" id="TATHCAS"/>
<evidence type="ECO:0000256" key="1">
    <source>
        <dbReference type="ARBA" id="ARBA00004141"/>
    </source>
</evidence>
<evidence type="ECO:0000259" key="8">
    <source>
        <dbReference type="PROSITE" id="PS50850"/>
    </source>
</evidence>
<dbReference type="PROSITE" id="PS50850">
    <property type="entry name" value="MFS"/>
    <property type="match status" value="1"/>
</dbReference>
<feature type="transmembrane region" description="Helical" evidence="7">
    <location>
        <begin position="212"/>
        <end position="230"/>
    </location>
</feature>
<comment type="subcellular location">
    <subcellularLocation>
        <location evidence="1">Membrane</location>
        <topology evidence="1">Multi-pass membrane protein</topology>
    </subcellularLocation>
</comment>
<keyword evidence="6 7" id="KW-0472">Membrane</keyword>
<dbReference type="Pfam" id="PF07690">
    <property type="entry name" value="MFS_1"/>
    <property type="match status" value="1"/>
</dbReference>
<dbReference type="Proteomes" id="UP000494040">
    <property type="component" value="Unassembled WGS sequence"/>
</dbReference>
<feature type="transmembrane region" description="Helical" evidence="7">
    <location>
        <begin position="407"/>
        <end position="430"/>
    </location>
</feature>
<dbReference type="FunFam" id="1.20.1250.20:FF:000423">
    <property type="entry name" value="Putative inorganic phosphate cotransporter-like Protein"/>
    <property type="match status" value="1"/>
</dbReference>
<reference evidence="9" key="1">
    <citation type="submission" date="2022-01" db="UniProtKB">
        <authorList>
            <consortium name="EnsemblMetazoa"/>
        </authorList>
    </citation>
    <scope>IDENTIFICATION</scope>
</reference>
<dbReference type="PANTHER" id="PTHR11662:SF280">
    <property type="entry name" value="FI21844P1-RELATED"/>
    <property type="match status" value="1"/>
</dbReference>
<feature type="transmembrane region" description="Helical" evidence="7">
    <location>
        <begin position="442"/>
        <end position="461"/>
    </location>
</feature>
<dbReference type="GO" id="GO:0015293">
    <property type="term" value="F:symporter activity"/>
    <property type="evidence" value="ECO:0007669"/>
    <property type="project" value="UniProtKB-KW"/>
</dbReference>
<dbReference type="FunFam" id="1.20.1250.20:FF:000003">
    <property type="entry name" value="Solute carrier family 17 member 3"/>
    <property type="match status" value="1"/>
</dbReference>
<dbReference type="GO" id="GO:0006820">
    <property type="term" value="P:monoatomic anion transport"/>
    <property type="evidence" value="ECO:0007669"/>
    <property type="project" value="TreeGrafter"/>
</dbReference>
<evidence type="ECO:0000256" key="2">
    <source>
        <dbReference type="ARBA" id="ARBA00022448"/>
    </source>
</evidence>
<feature type="transmembrane region" description="Helical" evidence="7">
    <location>
        <begin position="349"/>
        <end position="368"/>
    </location>
</feature>
<organism evidence="9 10">
    <name type="scientific">Cimex lectularius</name>
    <name type="common">Bed bug</name>
    <name type="synonym">Acanthia lectularia</name>
    <dbReference type="NCBI Taxonomy" id="79782"/>
    <lineage>
        <taxon>Eukaryota</taxon>
        <taxon>Metazoa</taxon>
        <taxon>Ecdysozoa</taxon>
        <taxon>Arthropoda</taxon>
        <taxon>Hexapoda</taxon>
        <taxon>Insecta</taxon>
        <taxon>Pterygota</taxon>
        <taxon>Neoptera</taxon>
        <taxon>Paraneoptera</taxon>
        <taxon>Hemiptera</taxon>
        <taxon>Heteroptera</taxon>
        <taxon>Panheteroptera</taxon>
        <taxon>Cimicomorpha</taxon>
        <taxon>Cimicidae</taxon>
        <taxon>Cimex</taxon>
    </lineage>
</organism>
<proteinExistence type="predicted"/>
<feature type="domain" description="Major facilitator superfamily (MFS) profile" evidence="8">
    <location>
        <begin position="48"/>
        <end position="466"/>
    </location>
</feature>
<dbReference type="Gene3D" id="1.20.1250.20">
    <property type="entry name" value="MFS general substrate transporter like domains"/>
    <property type="match status" value="2"/>
</dbReference>
<dbReference type="PANTHER" id="PTHR11662">
    <property type="entry name" value="SOLUTE CARRIER FAMILY 17"/>
    <property type="match status" value="1"/>
</dbReference>